<dbReference type="EMBL" id="NUDP01000005">
    <property type="protein sequence ID" value="PEM73267.1"/>
    <property type="molecule type" value="Genomic_DNA"/>
</dbReference>
<evidence type="ECO:0000313" key="1">
    <source>
        <dbReference type="EMBL" id="PEM73267.1"/>
    </source>
</evidence>
<protein>
    <submittedName>
        <fullName evidence="1">Uncharacterized protein</fullName>
    </submittedName>
</protein>
<evidence type="ECO:0000313" key="2">
    <source>
        <dbReference type="Proteomes" id="UP000219775"/>
    </source>
</evidence>
<organism evidence="1 2">
    <name type="scientific">Bacillus pseudomycoides</name>
    <dbReference type="NCBI Taxonomy" id="64104"/>
    <lineage>
        <taxon>Bacteria</taxon>
        <taxon>Bacillati</taxon>
        <taxon>Bacillota</taxon>
        <taxon>Bacilli</taxon>
        <taxon>Bacillales</taxon>
        <taxon>Bacillaceae</taxon>
        <taxon>Bacillus</taxon>
        <taxon>Bacillus cereus group</taxon>
    </lineage>
</organism>
<gene>
    <name evidence="1" type="ORF">CN613_02065</name>
</gene>
<dbReference type="AlphaFoldDB" id="A0A2B6RE74"/>
<reference evidence="1 2" key="1">
    <citation type="submission" date="2017-09" db="EMBL/GenBank/DDBJ databases">
        <title>Large-scale bioinformatics analysis of Bacillus genomes uncovers conserved roles of natural products in bacterial physiology.</title>
        <authorList>
            <consortium name="Agbiome Team Llc"/>
            <person name="Bleich R.M."/>
            <person name="Grubbs K.J."/>
            <person name="Santa Maria K.C."/>
            <person name="Allen S.E."/>
            <person name="Farag S."/>
            <person name="Shank E.A."/>
            <person name="Bowers A."/>
        </authorList>
    </citation>
    <scope>NUCLEOTIDE SEQUENCE [LARGE SCALE GENOMIC DNA]</scope>
    <source>
        <strain evidence="1 2">AFS009893</strain>
    </source>
</reference>
<dbReference type="Proteomes" id="UP000219775">
    <property type="component" value="Unassembled WGS sequence"/>
</dbReference>
<dbReference type="RefSeq" id="WP_098128816.1">
    <property type="nucleotide sequence ID" value="NZ_NUDP01000005.1"/>
</dbReference>
<proteinExistence type="predicted"/>
<comment type="caution">
    <text evidence="1">The sequence shown here is derived from an EMBL/GenBank/DDBJ whole genome shotgun (WGS) entry which is preliminary data.</text>
</comment>
<accession>A0A2B6RE74</accession>
<name>A0A2B6RE74_9BACI</name>
<sequence length="66" mass="7702">MNKENIQKRLRNWRTWVALFSLLGFLFTKFGMPEADNFLKELLPYLFAVGVALGIWTDHEDKGENA</sequence>